<dbReference type="AlphaFoldDB" id="A0AA41Y3L8"/>
<dbReference type="Proteomes" id="UP001163821">
    <property type="component" value="Unassembled WGS sequence"/>
</dbReference>
<evidence type="ECO:0000313" key="10">
    <source>
        <dbReference type="EMBL" id="MCW0481215.1"/>
    </source>
</evidence>
<keyword evidence="7 9" id="KW-0472">Membrane</keyword>
<keyword evidence="3" id="KW-0813">Transport</keyword>
<dbReference type="RefSeq" id="WP_282589820.1">
    <property type="nucleotide sequence ID" value="NZ_JAPAAF010000001.1"/>
</dbReference>
<proteinExistence type="inferred from homology"/>
<keyword evidence="11" id="KW-1185">Reference proteome</keyword>
<feature type="region of interest" description="Disordered" evidence="8">
    <location>
        <begin position="537"/>
        <end position="556"/>
    </location>
</feature>
<feature type="transmembrane region" description="Helical" evidence="9">
    <location>
        <begin position="458"/>
        <end position="477"/>
    </location>
</feature>
<comment type="similarity">
    <text evidence="2">Belongs to the BCCT transporter (TC 2.A.15) family.</text>
</comment>
<evidence type="ECO:0000256" key="7">
    <source>
        <dbReference type="ARBA" id="ARBA00023136"/>
    </source>
</evidence>
<keyword evidence="4" id="KW-1003">Cell membrane</keyword>
<keyword evidence="6 9" id="KW-1133">Transmembrane helix</keyword>
<feature type="transmembrane region" description="Helical" evidence="9">
    <location>
        <begin position="203"/>
        <end position="224"/>
    </location>
</feature>
<evidence type="ECO:0000256" key="3">
    <source>
        <dbReference type="ARBA" id="ARBA00022448"/>
    </source>
</evidence>
<feature type="transmembrane region" description="Helical" evidence="9">
    <location>
        <begin position="106"/>
        <end position="125"/>
    </location>
</feature>
<reference evidence="10" key="1">
    <citation type="submission" date="2022-10" db="EMBL/GenBank/DDBJ databases">
        <title>Gaoshiqiia sediminis gen. nov., sp. nov., isolated from coastal sediment.</title>
        <authorList>
            <person name="Yu W.X."/>
            <person name="Mu D.S."/>
            <person name="Du J.Z."/>
            <person name="Liang Y.Q."/>
        </authorList>
    </citation>
    <scope>NUCLEOTIDE SEQUENCE</scope>
    <source>
        <strain evidence="10">A06</strain>
    </source>
</reference>
<feature type="transmembrane region" description="Helical" evidence="9">
    <location>
        <begin position="405"/>
        <end position="431"/>
    </location>
</feature>
<evidence type="ECO:0000256" key="1">
    <source>
        <dbReference type="ARBA" id="ARBA00004651"/>
    </source>
</evidence>
<dbReference type="GO" id="GO:0022857">
    <property type="term" value="F:transmembrane transporter activity"/>
    <property type="evidence" value="ECO:0007669"/>
    <property type="project" value="InterPro"/>
</dbReference>
<dbReference type="PROSITE" id="PS01303">
    <property type="entry name" value="BCCT"/>
    <property type="match status" value="1"/>
</dbReference>
<evidence type="ECO:0000256" key="4">
    <source>
        <dbReference type="ARBA" id="ARBA00022475"/>
    </source>
</evidence>
<protein>
    <submittedName>
        <fullName evidence="10">BCCT family transporter</fullName>
    </submittedName>
</protein>
<feature type="transmembrane region" description="Helical" evidence="9">
    <location>
        <begin position="330"/>
        <end position="348"/>
    </location>
</feature>
<evidence type="ECO:0000256" key="5">
    <source>
        <dbReference type="ARBA" id="ARBA00022692"/>
    </source>
</evidence>
<evidence type="ECO:0000256" key="8">
    <source>
        <dbReference type="SAM" id="MobiDB-lite"/>
    </source>
</evidence>
<comment type="caution">
    <text evidence="10">The sequence shown here is derived from an EMBL/GenBank/DDBJ whole genome shotgun (WGS) entry which is preliminary data.</text>
</comment>
<gene>
    <name evidence="10" type="ORF">N2K84_00635</name>
</gene>
<evidence type="ECO:0000256" key="2">
    <source>
        <dbReference type="ARBA" id="ARBA00005658"/>
    </source>
</evidence>
<feature type="transmembrane region" description="Helical" evidence="9">
    <location>
        <begin position="244"/>
        <end position="263"/>
    </location>
</feature>
<organism evidence="10 11">
    <name type="scientific">Gaoshiqia sediminis</name>
    <dbReference type="NCBI Taxonomy" id="2986998"/>
    <lineage>
        <taxon>Bacteria</taxon>
        <taxon>Pseudomonadati</taxon>
        <taxon>Bacteroidota</taxon>
        <taxon>Bacteroidia</taxon>
        <taxon>Marinilabiliales</taxon>
        <taxon>Prolixibacteraceae</taxon>
        <taxon>Gaoshiqia</taxon>
    </lineage>
</organism>
<dbReference type="Pfam" id="PF02028">
    <property type="entry name" value="BCCT"/>
    <property type="match status" value="1"/>
</dbReference>
<feature type="transmembrane region" description="Helical" evidence="9">
    <location>
        <begin position="360"/>
        <end position="385"/>
    </location>
</feature>
<dbReference type="PANTHER" id="PTHR30047">
    <property type="entry name" value="HIGH-AFFINITY CHOLINE TRANSPORT PROTEIN-RELATED"/>
    <property type="match status" value="1"/>
</dbReference>
<name>A0AA41Y3L8_9BACT</name>
<sequence length="556" mass="60773">MKDEKEDLEIVDHHVSTKKYFDVDGPVFWPSAILIVFFIAITLIVGKPMDQIFSTIQSAISDNAGWFFILAVNFFLFFCFAMAFTKYGKIRIGGEGARPEFSRGSWFAMLFSAGMGIGILFWSVGEPISHFVSPPIGEGKTLESAKLAMDLTFLHWGLHAWGIYALVGMSLAFFAFNKKLPLTISSVFYPVLGKKIHGPIGKVINVLAVVATLFGLATSLGLGVQQVSAGLNHLFGLADTVTTQVLLIAGITLAATASVVAGLDAGVRRLSEINIIIGALFLLFMILIGPTMFIFDSFTQNIGSYVQHFFSQSFWTESYQQSSWQNGWTVFYWAWWISWSPFVGMFIARISRGRTLQEFILGVLIVPTILTFLWLTAFGGSAIFLEINGLADISTAVKENVATSLFVFLSNFPLRSVSSIVGVILVISFFVTSSDSGSLVVDSLTAGGKLDAPVAQRIFWAVTEGAVAAVLLIGGGLGALQTASIITGLPFAIILILMVHSLLKGLKAEYSNMMDVKDAKKKKSYQETISELIRTRELTHPKVSKKPPHNHINENN</sequence>
<dbReference type="NCBIfam" id="TIGR00842">
    <property type="entry name" value="bcct"/>
    <property type="match status" value="1"/>
</dbReference>
<feature type="transmembrane region" description="Helical" evidence="9">
    <location>
        <begin position="66"/>
        <end position="85"/>
    </location>
</feature>
<evidence type="ECO:0000256" key="9">
    <source>
        <dbReference type="SAM" id="Phobius"/>
    </source>
</evidence>
<dbReference type="InterPro" id="IPR018093">
    <property type="entry name" value="BCCT_CS"/>
</dbReference>
<dbReference type="InterPro" id="IPR000060">
    <property type="entry name" value="BCCT_transptr"/>
</dbReference>
<evidence type="ECO:0000313" key="11">
    <source>
        <dbReference type="Proteomes" id="UP001163821"/>
    </source>
</evidence>
<evidence type="ECO:0000256" key="6">
    <source>
        <dbReference type="ARBA" id="ARBA00022989"/>
    </source>
</evidence>
<feature type="transmembrane region" description="Helical" evidence="9">
    <location>
        <begin position="156"/>
        <end position="176"/>
    </location>
</feature>
<feature type="transmembrane region" description="Helical" evidence="9">
    <location>
        <begin position="27"/>
        <end position="46"/>
    </location>
</feature>
<feature type="transmembrane region" description="Helical" evidence="9">
    <location>
        <begin position="275"/>
        <end position="295"/>
    </location>
</feature>
<dbReference type="GO" id="GO:0005886">
    <property type="term" value="C:plasma membrane"/>
    <property type="evidence" value="ECO:0007669"/>
    <property type="project" value="UniProtKB-SubCell"/>
</dbReference>
<feature type="transmembrane region" description="Helical" evidence="9">
    <location>
        <begin position="483"/>
        <end position="503"/>
    </location>
</feature>
<accession>A0AA41Y3L8</accession>
<dbReference type="PANTHER" id="PTHR30047:SF7">
    <property type="entry name" value="HIGH-AFFINITY CHOLINE TRANSPORT PROTEIN"/>
    <property type="match status" value="1"/>
</dbReference>
<keyword evidence="5 9" id="KW-0812">Transmembrane</keyword>
<comment type="subcellular location">
    <subcellularLocation>
        <location evidence="1">Cell membrane</location>
        <topology evidence="1">Multi-pass membrane protein</topology>
    </subcellularLocation>
</comment>
<dbReference type="EMBL" id="JAPAAF010000001">
    <property type="protein sequence ID" value="MCW0481215.1"/>
    <property type="molecule type" value="Genomic_DNA"/>
</dbReference>